<keyword evidence="1" id="KW-0808">Transferase</keyword>
<dbReference type="InterPro" id="IPR037359">
    <property type="entry name" value="NST/OST"/>
</dbReference>
<dbReference type="SUPFAM" id="SSF52540">
    <property type="entry name" value="P-loop containing nucleoside triphosphate hydrolases"/>
    <property type="match status" value="1"/>
</dbReference>
<keyword evidence="2" id="KW-0325">Glycoprotein</keyword>
<protein>
    <recommendedName>
        <fullName evidence="3">Sulfotransferase domain-containing protein</fullName>
    </recommendedName>
</protein>
<evidence type="ECO:0000256" key="2">
    <source>
        <dbReference type="ARBA" id="ARBA00023180"/>
    </source>
</evidence>
<dbReference type="AlphaFoldDB" id="A0AAW5PB87"/>
<accession>A0AAW5PB87</accession>
<dbReference type="Gene3D" id="3.40.50.300">
    <property type="entry name" value="P-loop containing nucleotide triphosphate hydrolases"/>
    <property type="match status" value="1"/>
</dbReference>
<dbReference type="GO" id="GO:0008146">
    <property type="term" value="F:sulfotransferase activity"/>
    <property type="evidence" value="ECO:0007669"/>
    <property type="project" value="InterPro"/>
</dbReference>
<dbReference type="PANTHER" id="PTHR10605">
    <property type="entry name" value="HEPARAN SULFATE SULFOTRANSFERASE"/>
    <property type="match status" value="1"/>
</dbReference>
<evidence type="ECO:0000256" key="1">
    <source>
        <dbReference type="ARBA" id="ARBA00022679"/>
    </source>
</evidence>
<dbReference type="EMBL" id="JANTZM010000019">
    <property type="protein sequence ID" value="MCS4159172.1"/>
    <property type="molecule type" value="Genomic_DNA"/>
</dbReference>
<reference evidence="4" key="1">
    <citation type="submission" date="2022-08" db="EMBL/GenBank/DDBJ databases">
        <title>Genomic Encyclopedia of Type Strains, Phase V (KMG-V): Genome sequencing to study the core and pangenomes of soil and plant-associated prokaryotes.</title>
        <authorList>
            <person name="Whitman W."/>
        </authorList>
    </citation>
    <scope>NUCLEOTIDE SEQUENCE</scope>
    <source>
        <strain evidence="4">SP3002</strain>
    </source>
</reference>
<dbReference type="Pfam" id="PF00685">
    <property type="entry name" value="Sulfotransfer_1"/>
    <property type="match status" value="1"/>
</dbReference>
<name>A0AAW5PB87_9BACT</name>
<gene>
    <name evidence="4" type="ORF">GGP99_003158</name>
</gene>
<comment type="caution">
    <text evidence="4">The sequence shown here is derived from an EMBL/GenBank/DDBJ whole genome shotgun (WGS) entry which is preliminary data.</text>
</comment>
<proteinExistence type="predicted"/>
<evidence type="ECO:0000313" key="5">
    <source>
        <dbReference type="Proteomes" id="UP001155110"/>
    </source>
</evidence>
<dbReference type="PANTHER" id="PTHR10605:SF56">
    <property type="entry name" value="BIFUNCTIONAL HEPARAN SULFATE N-DEACETYLASE_N-SULFOTRANSFERASE"/>
    <property type="match status" value="1"/>
</dbReference>
<dbReference type="InterPro" id="IPR027417">
    <property type="entry name" value="P-loop_NTPase"/>
</dbReference>
<evidence type="ECO:0000259" key="3">
    <source>
        <dbReference type="Pfam" id="PF00685"/>
    </source>
</evidence>
<dbReference type="RefSeq" id="WP_259060043.1">
    <property type="nucleotide sequence ID" value="NZ_JANTZM010000019.1"/>
</dbReference>
<evidence type="ECO:0000313" key="4">
    <source>
        <dbReference type="EMBL" id="MCS4159172.1"/>
    </source>
</evidence>
<sequence length="288" mass="34412">MKIPALDFMMPGFPRCGTTTITHLLSEHPGIFITTPKEPGFFKPKNYQKRQSWRDYAQLFDGADPQAKQGEGTVTYTTSWPPELADPKEVYRHYPKLKLIFLMRDPVERIVSQWINKTQQNYPKDIPVFGRCTTHYSIFLNTSRYWNHITRWLEYFDDEQVLAICLEQFKENPRQLIQMLEDFLDVRRYEYDFQTRLNASNVARRDSNFERYIKRNEFAYKAAQLAKQVLPLDWVHKLLKSDQTVQWDEDTLRWVRKEPDSDSRAALEYADLNPSYWPKMFPDESERS</sequence>
<organism evidence="4 5">
    <name type="scientific">Salinibacter ruber</name>
    <dbReference type="NCBI Taxonomy" id="146919"/>
    <lineage>
        <taxon>Bacteria</taxon>
        <taxon>Pseudomonadati</taxon>
        <taxon>Rhodothermota</taxon>
        <taxon>Rhodothermia</taxon>
        <taxon>Rhodothermales</taxon>
        <taxon>Salinibacteraceae</taxon>
        <taxon>Salinibacter</taxon>
    </lineage>
</organism>
<feature type="domain" description="Sulfotransferase" evidence="3">
    <location>
        <begin position="7"/>
        <end position="187"/>
    </location>
</feature>
<dbReference type="InterPro" id="IPR000863">
    <property type="entry name" value="Sulfotransferase_dom"/>
</dbReference>
<dbReference type="Proteomes" id="UP001155110">
    <property type="component" value="Unassembled WGS sequence"/>
</dbReference>